<sequence>MTSADEGSRRRDPSVAQNEPDQEPAAAGAQAEAVWSGLGDLARLAAEFGVATSYDGQDGAPVTVAPSAVQAVLNLLGVDTSDPARALDDAHAARWRRPLPPVAVARSSAPKPVAVHLPAGPQTTGTVAGTPSPSPTPVPAATAFVALADGGEVAAAVRLTDGTREVGGYRAQAGLVDLPAGLPLGDHQLVLRLGADTAQCPLIVVPDRVPDVLGDADGLPAVGGPGGNAPGGSAPDGGAPDGGASGRAWGWMIQLYALASAGSWAMGDFADLATIAAWSGHNGADVLLVNPLHAAAPTFPVEPSPYSPSSRRFVSPLYLRPEITPEYLRADGAVRAEVDRLAGQARADGIQAGLIDRDVVWRAKLAALELLFASQSPASPGAQAAPASPGAQSAPGVETPNGTAGGGHASGAPGGERGALADFALWSALAERHGRDWRVWPEDLRDPAAPAVATARAELAHRVAFHTWLQRRCDEQLAAAQEAARAAGMRVGIVHDLAVGVDPGGADAWAMRAVLAAGASVGAPPDGFNQQGQDWGLPPWRPAALAEAGYAPFRAMVRAVLARGGGIRVDHILGLFRLWWVPVGAGAAGGTFVRYDASALLGLLALEAARAGSLVVGEDLGTVEPSVATALDEAGIFGSSVLWFERAADGSPRRPDEYRVRSMASVTTHDLPTAAGFLDGEHVRVRERLGVLARSGDAERAAWLAERADLLRLLAAENLLPDEGLAEKGPADEEVVLGMHAVLGRSRARVVLIAPGDAFGDLRQPNLPGTVDSYPNWRLPVLDGDATPVTVERLLTDPRPRRLAESLGARPADGARPAGRRTPG</sequence>
<evidence type="ECO:0000256" key="8">
    <source>
        <dbReference type="ARBA" id="ARBA00031423"/>
    </source>
</evidence>
<evidence type="ECO:0000313" key="14">
    <source>
        <dbReference type="Proteomes" id="UP000198802"/>
    </source>
</evidence>
<comment type="similarity">
    <text evidence="2 10">Belongs to the disproportionating enzyme family.</text>
</comment>
<dbReference type="PANTHER" id="PTHR32438:SF5">
    <property type="entry name" value="4-ALPHA-GLUCANOTRANSFERASE DPE1, CHLOROPLASTIC_AMYLOPLASTIC"/>
    <property type="match status" value="1"/>
</dbReference>
<dbReference type="InterPro" id="IPR048458">
    <property type="entry name" value="MalQ_N"/>
</dbReference>
<accession>A0A0S4QET2</accession>
<evidence type="ECO:0000313" key="13">
    <source>
        <dbReference type="EMBL" id="CUU53971.1"/>
    </source>
</evidence>
<evidence type="ECO:0000256" key="9">
    <source>
        <dbReference type="ARBA" id="ARBA00031501"/>
    </source>
</evidence>
<evidence type="ECO:0000256" key="1">
    <source>
        <dbReference type="ARBA" id="ARBA00000439"/>
    </source>
</evidence>
<feature type="compositionally biased region" description="Gly residues" evidence="11">
    <location>
        <begin position="221"/>
        <end position="230"/>
    </location>
</feature>
<evidence type="ECO:0000256" key="11">
    <source>
        <dbReference type="SAM" id="MobiDB-lite"/>
    </source>
</evidence>
<feature type="region of interest" description="Disordered" evidence="11">
    <location>
        <begin position="378"/>
        <end position="413"/>
    </location>
</feature>
<dbReference type="AlphaFoldDB" id="A0A0S4QET2"/>
<evidence type="ECO:0000256" key="4">
    <source>
        <dbReference type="ARBA" id="ARBA00020295"/>
    </source>
</evidence>
<gene>
    <name evidence="13" type="ORF">Ga0074812_101472</name>
</gene>
<dbReference type="InterPro" id="IPR017853">
    <property type="entry name" value="GH"/>
</dbReference>
<feature type="region of interest" description="Disordered" evidence="11">
    <location>
        <begin position="215"/>
        <end position="242"/>
    </location>
</feature>
<dbReference type="Proteomes" id="UP000198802">
    <property type="component" value="Unassembled WGS sequence"/>
</dbReference>
<name>A0A0S4QET2_9ACTN</name>
<dbReference type="GO" id="GO:0005975">
    <property type="term" value="P:carbohydrate metabolic process"/>
    <property type="evidence" value="ECO:0007669"/>
    <property type="project" value="InterPro"/>
</dbReference>
<proteinExistence type="inferred from homology"/>
<feature type="region of interest" description="Disordered" evidence="11">
    <location>
        <begin position="798"/>
        <end position="824"/>
    </location>
</feature>
<dbReference type="PANTHER" id="PTHR32438">
    <property type="entry name" value="4-ALPHA-GLUCANOTRANSFERASE DPE1, CHLOROPLASTIC/AMYLOPLASTIC"/>
    <property type="match status" value="1"/>
</dbReference>
<dbReference type="EMBL" id="FAOZ01000001">
    <property type="protein sequence ID" value="CUU53971.1"/>
    <property type="molecule type" value="Genomic_DNA"/>
</dbReference>
<evidence type="ECO:0000256" key="7">
    <source>
        <dbReference type="ARBA" id="ARBA00023277"/>
    </source>
</evidence>
<reference evidence="14" key="1">
    <citation type="submission" date="2015-11" db="EMBL/GenBank/DDBJ databases">
        <authorList>
            <person name="Varghese N."/>
        </authorList>
    </citation>
    <scope>NUCLEOTIDE SEQUENCE [LARGE SCALE GENOMIC DNA]</scope>
    <source>
        <strain evidence="14">DSM 45899</strain>
    </source>
</reference>
<evidence type="ECO:0000256" key="5">
    <source>
        <dbReference type="ARBA" id="ARBA00022676"/>
    </source>
</evidence>
<dbReference type="InterPro" id="IPR003385">
    <property type="entry name" value="Glyco_hydro_77"/>
</dbReference>
<dbReference type="Pfam" id="PF21226">
    <property type="entry name" value="MalQ_N"/>
    <property type="match status" value="1"/>
</dbReference>
<feature type="compositionally biased region" description="Gly residues" evidence="11">
    <location>
        <begin position="403"/>
        <end position="413"/>
    </location>
</feature>
<keyword evidence="5 10" id="KW-0328">Glycosyltransferase</keyword>
<feature type="region of interest" description="Disordered" evidence="11">
    <location>
        <begin position="1"/>
        <end position="31"/>
    </location>
</feature>
<evidence type="ECO:0000259" key="12">
    <source>
        <dbReference type="Pfam" id="PF21226"/>
    </source>
</evidence>
<keyword evidence="14" id="KW-1185">Reference proteome</keyword>
<keyword evidence="7 10" id="KW-0119">Carbohydrate metabolism</keyword>
<evidence type="ECO:0000256" key="3">
    <source>
        <dbReference type="ARBA" id="ARBA00012560"/>
    </source>
</evidence>
<feature type="compositionally biased region" description="Basic and acidic residues" evidence="11">
    <location>
        <begin position="1"/>
        <end position="13"/>
    </location>
</feature>
<evidence type="ECO:0000256" key="2">
    <source>
        <dbReference type="ARBA" id="ARBA00005684"/>
    </source>
</evidence>
<organism evidence="13 14">
    <name type="scientific">Parafrankia irregularis</name>
    <dbReference type="NCBI Taxonomy" id="795642"/>
    <lineage>
        <taxon>Bacteria</taxon>
        <taxon>Bacillati</taxon>
        <taxon>Actinomycetota</taxon>
        <taxon>Actinomycetes</taxon>
        <taxon>Frankiales</taxon>
        <taxon>Frankiaceae</taxon>
        <taxon>Parafrankia</taxon>
    </lineage>
</organism>
<feature type="compositionally biased region" description="Low complexity" evidence="11">
    <location>
        <begin position="808"/>
        <end position="824"/>
    </location>
</feature>
<dbReference type="SUPFAM" id="SSF51445">
    <property type="entry name" value="(Trans)glycosidases"/>
    <property type="match status" value="1"/>
</dbReference>
<dbReference type="NCBIfam" id="TIGR00217">
    <property type="entry name" value="malQ"/>
    <property type="match status" value="1"/>
</dbReference>
<dbReference type="Pfam" id="PF02446">
    <property type="entry name" value="Glyco_hydro_77"/>
    <property type="match status" value="2"/>
</dbReference>
<evidence type="ECO:0000256" key="10">
    <source>
        <dbReference type="RuleBase" id="RU361207"/>
    </source>
</evidence>
<comment type="catalytic activity">
    <reaction evidence="1 10">
        <text>Transfers a segment of a (1-&gt;4)-alpha-D-glucan to a new position in an acceptor, which may be glucose or a (1-&gt;4)-alpha-D-glucan.</text>
        <dbReference type="EC" id="2.4.1.25"/>
    </reaction>
</comment>
<dbReference type="Gene3D" id="3.20.20.80">
    <property type="entry name" value="Glycosidases"/>
    <property type="match status" value="1"/>
</dbReference>
<feature type="domain" description="MalQ N-terminal beta-sandwich" evidence="12">
    <location>
        <begin position="99"/>
        <end position="206"/>
    </location>
</feature>
<dbReference type="GO" id="GO:0004134">
    <property type="term" value="F:4-alpha-glucanotransferase activity"/>
    <property type="evidence" value="ECO:0007669"/>
    <property type="project" value="UniProtKB-EC"/>
</dbReference>
<dbReference type="EC" id="2.4.1.25" evidence="3 10"/>
<evidence type="ECO:0000256" key="6">
    <source>
        <dbReference type="ARBA" id="ARBA00022679"/>
    </source>
</evidence>
<keyword evidence="6 10" id="KW-0808">Transferase</keyword>
<feature type="compositionally biased region" description="Low complexity" evidence="11">
    <location>
        <begin position="378"/>
        <end position="396"/>
    </location>
</feature>
<protein>
    <recommendedName>
        <fullName evidence="4 10">4-alpha-glucanotransferase</fullName>
        <ecNumber evidence="3 10">2.4.1.25</ecNumber>
    </recommendedName>
    <alternativeName>
        <fullName evidence="8 10">Amylomaltase</fullName>
    </alternativeName>
    <alternativeName>
        <fullName evidence="9 10">Disproportionating enzyme</fullName>
    </alternativeName>
</protein>